<dbReference type="PANTHER" id="PTHR34220">
    <property type="entry name" value="SENSOR HISTIDINE KINASE YPDA"/>
    <property type="match status" value="1"/>
</dbReference>
<keyword evidence="1" id="KW-1133">Transmembrane helix</keyword>
<dbReference type="Proteomes" id="UP000198940">
    <property type="component" value="Unassembled WGS sequence"/>
</dbReference>
<dbReference type="Pfam" id="PF07695">
    <property type="entry name" value="7TMR-DISM_7TM"/>
    <property type="match status" value="1"/>
</dbReference>
<reference evidence="5 6" key="1">
    <citation type="submission" date="2016-11" db="EMBL/GenBank/DDBJ databases">
        <authorList>
            <person name="Varghese N."/>
            <person name="Submissions S."/>
        </authorList>
    </citation>
    <scope>NUCLEOTIDE SEQUENCE [LARGE SCALE GENOMIC DNA]</scope>
    <source>
        <strain evidence="5 6">CGMCC 1.12174</strain>
        <strain evidence="4 7">DSM 26351</strain>
    </source>
</reference>
<dbReference type="Gene3D" id="3.30.565.10">
    <property type="entry name" value="Histidine kinase-like ATPase, C-terminal domain"/>
    <property type="match status" value="1"/>
</dbReference>
<dbReference type="InterPro" id="IPR050640">
    <property type="entry name" value="Bact_2-comp_sensor_kinase"/>
</dbReference>
<evidence type="ECO:0000256" key="1">
    <source>
        <dbReference type="SAM" id="Phobius"/>
    </source>
</evidence>
<dbReference type="Pfam" id="PF06580">
    <property type="entry name" value="His_kinase"/>
    <property type="match status" value="1"/>
</dbReference>
<evidence type="ECO:0000313" key="7">
    <source>
        <dbReference type="Proteomes" id="UP000198940"/>
    </source>
</evidence>
<dbReference type="AlphaFoldDB" id="A0A1M6QH57"/>
<sequence>MYWQFRILRFIVKRNVLKRSLLIIGLCLVVEGMAQNGLHIPFKVLKNESDSTALGQVIKSGAFKSPGPSEETNHKSTYWVQLDFQDKVSPLYKDSTFYLKFNSFDFGELYFWDKDHVSKRPIGLFDHRTQGTEIPLTNYYSETSISPNNLIDKRYLYLKAKRITFSERLQNWNFTLLTSSSIKKLDLDDLKSLWPYYAFAGGCLIIWLSTISFYFYLRKLEFLFYSIYIILLFIYVSGDILSLYDHIFSGNRLLHHWFSQGSLLLANFAYGMFFIYYLRTKKDYPKVHSLMYVIMASIFLPIVVIGIFYFMDYMAGLNYMISSFTHVILSLSTLGLIYLGFNAKNVLAYFVIAASFSFIISYVLHIYFADPEDGLLLNSRYYLLIGCSFEIIIFTIGLNYKVHLEFRENILLQQKALDEKNKALRAQINPHFIFNALSSIQNLIIKNDIRSSLRYLSRFSHLTRNILEGSIEPNATIDAEIEMLKDYLELESLRFDKNFSYEILVDEDLDTSSIEIPYMTLQPFVENSIIHGLLPKNEGERKLTISFKKHGEFLLCIVDDNGIGRKASQERSKNSLRKKRSRGMEVTSLRLNALGGKTKGYQIIDKTDQNGEPTGTTVIIELCL</sequence>
<dbReference type="GO" id="GO:0000155">
    <property type="term" value="F:phosphorelay sensor kinase activity"/>
    <property type="evidence" value="ECO:0007669"/>
    <property type="project" value="InterPro"/>
</dbReference>
<keyword evidence="1" id="KW-0472">Membrane</keyword>
<dbReference type="InterPro" id="IPR010559">
    <property type="entry name" value="Sig_transdc_His_kin_internal"/>
</dbReference>
<feature type="transmembrane region" description="Helical" evidence="1">
    <location>
        <begin position="194"/>
        <end position="215"/>
    </location>
</feature>
<feature type="transmembrane region" description="Helical" evidence="1">
    <location>
        <begin position="222"/>
        <end position="244"/>
    </location>
</feature>
<evidence type="ECO:0000313" key="6">
    <source>
        <dbReference type="Proteomes" id="UP000184031"/>
    </source>
</evidence>
<feature type="transmembrane region" description="Helical" evidence="1">
    <location>
        <begin position="317"/>
        <end position="339"/>
    </location>
</feature>
<evidence type="ECO:0000259" key="2">
    <source>
        <dbReference type="Pfam" id="PF06580"/>
    </source>
</evidence>
<dbReference type="EMBL" id="FOKU01000001">
    <property type="protein sequence ID" value="SFB70857.1"/>
    <property type="molecule type" value="Genomic_DNA"/>
</dbReference>
<feature type="transmembrane region" description="Helical" evidence="1">
    <location>
        <begin position="381"/>
        <end position="400"/>
    </location>
</feature>
<dbReference type="InterPro" id="IPR036890">
    <property type="entry name" value="HATPase_C_sf"/>
</dbReference>
<keyword evidence="7" id="KW-1185">Reference proteome</keyword>
<organism evidence="5 6">
    <name type="scientific">Flagellimonas taeanensis</name>
    <dbReference type="NCBI Taxonomy" id="1005926"/>
    <lineage>
        <taxon>Bacteria</taxon>
        <taxon>Pseudomonadati</taxon>
        <taxon>Bacteroidota</taxon>
        <taxon>Flavobacteriia</taxon>
        <taxon>Flavobacteriales</taxon>
        <taxon>Flavobacteriaceae</taxon>
        <taxon>Flagellimonas</taxon>
    </lineage>
</organism>
<feature type="transmembrane region" description="Helical" evidence="1">
    <location>
        <begin position="346"/>
        <end position="369"/>
    </location>
</feature>
<keyword evidence="1" id="KW-0812">Transmembrane</keyword>
<name>A0A1M6QH57_9FLAO</name>
<dbReference type="Proteomes" id="UP000184031">
    <property type="component" value="Unassembled WGS sequence"/>
</dbReference>
<dbReference type="PANTHER" id="PTHR34220:SF7">
    <property type="entry name" value="SENSOR HISTIDINE KINASE YPDA"/>
    <property type="match status" value="1"/>
</dbReference>
<gene>
    <name evidence="4" type="ORF">SAMN04487891_101590</name>
    <name evidence="5" type="ORF">SAMN05216293_0597</name>
</gene>
<evidence type="ECO:0000259" key="3">
    <source>
        <dbReference type="Pfam" id="PF07695"/>
    </source>
</evidence>
<dbReference type="EMBL" id="FRAT01000001">
    <property type="protein sequence ID" value="SHK19579.1"/>
    <property type="molecule type" value="Genomic_DNA"/>
</dbReference>
<feature type="domain" description="7TM-DISM receptor extracellular" evidence="3">
    <location>
        <begin position="197"/>
        <end position="399"/>
    </location>
</feature>
<protein>
    <submittedName>
        <fullName evidence="5">7TM diverse intracellular signalling</fullName>
    </submittedName>
</protein>
<feature type="domain" description="Signal transduction histidine kinase internal region" evidence="2">
    <location>
        <begin position="422"/>
        <end position="498"/>
    </location>
</feature>
<evidence type="ECO:0000313" key="5">
    <source>
        <dbReference type="EMBL" id="SHK19579.1"/>
    </source>
</evidence>
<proteinExistence type="predicted"/>
<dbReference type="InterPro" id="IPR011623">
    <property type="entry name" value="7TMR_DISM_rcpt_extracell_dom1"/>
</dbReference>
<comment type="caution">
    <text evidence="5">The sequence shown here is derived from an EMBL/GenBank/DDBJ whole genome shotgun (WGS) entry which is preliminary data.</text>
</comment>
<evidence type="ECO:0000313" key="4">
    <source>
        <dbReference type="EMBL" id="SFB70857.1"/>
    </source>
</evidence>
<accession>A0A1M6QH57</accession>
<feature type="transmembrane region" description="Helical" evidence="1">
    <location>
        <begin position="256"/>
        <end position="278"/>
    </location>
</feature>
<dbReference type="GO" id="GO:0016020">
    <property type="term" value="C:membrane"/>
    <property type="evidence" value="ECO:0007669"/>
    <property type="project" value="InterPro"/>
</dbReference>
<dbReference type="STRING" id="1055723.SAMN05216293_0597"/>
<feature type="transmembrane region" description="Helical" evidence="1">
    <location>
        <begin position="290"/>
        <end position="311"/>
    </location>
</feature>
<dbReference type="SUPFAM" id="SSF55874">
    <property type="entry name" value="ATPase domain of HSP90 chaperone/DNA topoisomerase II/histidine kinase"/>
    <property type="match status" value="1"/>
</dbReference>